<evidence type="ECO:0000256" key="3">
    <source>
        <dbReference type="ARBA" id="ARBA00023015"/>
    </source>
</evidence>
<name>A0A0C3RD48_9PORP</name>
<dbReference type="Gene3D" id="1.10.10.60">
    <property type="entry name" value="Homeodomain-like"/>
    <property type="match status" value="1"/>
</dbReference>
<dbReference type="InterPro" id="IPR025943">
    <property type="entry name" value="Sigma_54_int_dom_ATP-bd_2"/>
</dbReference>
<protein>
    <submittedName>
        <fullName evidence="9">ATPase AAA</fullName>
    </submittedName>
</protein>
<evidence type="ECO:0000256" key="6">
    <source>
        <dbReference type="PROSITE-ProRule" id="PRU00169"/>
    </source>
</evidence>
<dbReference type="Pfam" id="PF00072">
    <property type="entry name" value="Response_reg"/>
    <property type="match status" value="1"/>
</dbReference>
<dbReference type="InterPro" id="IPR003593">
    <property type="entry name" value="AAA+_ATPase"/>
</dbReference>
<dbReference type="InterPro" id="IPR002197">
    <property type="entry name" value="HTH_Fis"/>
</dbReference>
<accession>A0A0C3RD48</accession>
<dbReference type="Gene3D" id="3.40.50.2300">
    <property type="match status" value="1"/>
</dbReference>
<evidence type="ECO:0000313" key="9">
    <source>
        <dbReference type="EMBL" id="KIO42624.1"/>
    </source>
</evidence>
<dbReference type="Gene3D" id="3.40.50.300">
    <property type="entry name" value="P-loop containing nucleotide triphosphate hydrolases"/>
    <property type="match status" value="1"/>
</dbReference>
<dbReference type="Pfam" id="PF00158">
    <property type="entry name" value="Sigma54_activat"/>
    <property type="match status" value="1"/>
</dbReference>
<dbReference type="GO" id="GO:0006355">
    <property type="term" value="P:regulation of DNA-templated transcription"/>
    <property type="evidence" value="ECO:0007669"/>
    <property type="project" value="InterPro"/>
</dbReference>
<dbReference type="PROSITE" id="PS50045">
    <property type="entry name" value="SIGMA54_INTERACT_4"/>
    <property type="match status" value="1"/>
</dbReference>
<dbReference type="GO" id="GO:0000160">
    <property type="term" value="P:phosphorelay signal transduction system"/>
    <property type="evidence" value="ECO:0007669"/>
    <property type="project" value="InterPro"/>
</dbReference>
<organism evidence="9 10">
    <name type="scientific">Sanguibacteroides justesenii</name>
    <dbReference type="NCBI Taxonomy" id="1547597"/>
    <lineage>
        <taxon>Bacteria</taxon>
        <taxon>Pseudomonadati</taxon>
        <taxon>Bacteroidota</taxon>
        <taxon>Bacteroidia</taxon>
        <taxon>Bacteroidales</taxon>
        <taxon>Porphyromonadaceae</taxon>
        <taxon>Sanguibacteroides</taxon>
    </lineage>
</organism>
<keyword evidence="3" id="KW-0805">Transcription regulation</keyword>
<keyword evidence="4" id="KW-0238">DNA-binding</keyword>
<evidence type="ECO:0000256" key="1">
    <source>
        <dbReference type="ARBA" id="ARBA00022741"/>
    </source>
</evidence>
<dbReference type="EMBL" id="JPIU01000051">
    <property type="protein sequence ID" value="KIO42624.1"/>
    <property type="molecule type" value="Genomic_DNA"/>
</dbReference>
<keyword evidence="1" id="KW-0547">Nucleotide-binding</keyword>
<feature type="domain" description="Response regulatory" evidence="8">
    <location>
        <begin position="6"/>
        <end position="125"/>
    </location>
</feature>
<dbReference type="SMART" id="SM00448">
    <property type="entry name" value="REC"/>
    <property type="match status" value="1"/>
</dbReference>
<dbReference type="PRINTS" id="PR01590">
    <property type="entry name" value="HTHFIS"/>
</dbReference>
<evidence type="ECO:0000256" key="5">
    <source>
        <dbReference type="ARBA" id="ARBA00023163"/>
    </source>
</evidence>
<keyword evidence="5" id="KW-0804">Transcription</keyword>
<comment type="caution">
    <text evidence="9">The sequence shown here is derived from an EMBL/GenBank/DDBJ whole genome shotgun (WGS) entry which is preliminary data.</text>
</comment>
<evidence type="ECO:0000313" key="10">
    <source>
        <dbReference type="Proteomes" id="UP000031980"/>
    </source>
</evidence>
<dbReference type="InterPro" id="IPR009057">
    <property type="entry name" value="Homeodomain-like_sf"/>
</dbReference>
<dbReference type="PANTHER" id="PTHR32071:SF113">
    <property type="entry name" value="ALGINATE BIOSYNTHESIS TRANSCRIPTIONAL REGULATORY PROTEIN ALGB"/>
    <property type="match status" value="1"/>
</dbReference>
<dbReference type="SUPFAM" id="SSF46689">
    <property type="entry name" value="Homeodomain-like"/>
    <property type="match status" value="1"/>
</dbReference>
<dbReference type="AlphaFoldDB" id="A0A0C3RD48"/>
<dbReference type="SUPFAM" id="SSF52540">
    <property type="entry name" value="P-loop containing nucleoside triphosphate hydrolases"/>
    <property type="match status" value="1"/>
</dbReference>
<evidence type="ECO:0000256" key="4">
    <source>
        <dbReference type="ARBA" id="ARBA00023125"/>
    </source>
</evidence>
<evidence type="ECO:0000259" key="8">
    <source>
        <dbReference type="PROSITE" id="PS50110"/>
    </source>
</evidence>
<dbReference type="RefSeq" id="WP_041505612.1">
    <property type="nucleotide sequence ID" value="NZ_JPIU01000051.1"/>
</dbReference>
<dbReference type="SMART" id="SM00382">
    <property type="entry name" value="AAA"/>
    <property type="match status" value="1"/>
</dbReference>
<dbReference type="Pfam" id="PF02954">
    <property type="entry name" value="HTH_8"/>
    <property type="match status" value="1"/>
</dbReference>
<proteinExistence type="predicted"/>
<dbReference type="Gene3D" id="1.10.8.60">
    <property type="match status" value="1"/>
</dbReference>
<dbReference type="PANTHER" id="PTHR32071">
    <property type="entry name" value="TRANSCRIPTIONAL REGULATORY PROTEIN"/>
    <property type="match status" value="1"/>
</dbReference>
<dbReference type="InterPro" id="IPR025944">
    <property type="entry name" value="Sigma_54_int_dom_CS"/>
</dbReference>
<dbReference type="FunFam" id="3.40.50.300:FF:000006">
    <property type="entry name" value="DNA-binding transcriptional regulator NtrC"/>
    <property type="match status" value="1"/>
</dbReference>
<evidence type="ECO:0000256" key="2">
    <source>
        <dbReference type="ARBA" id="ARBA00022840"/>
    </source>
</evidence>
<dbReference type="CDD" id="cd00009">
    <property type="entry name" value="AAA"/>
    <property type="match status" value="1"/>
</dbReference>
<feature type="modified residue" description="4-aspartylphosphate" evidence="6">
    <location>
        <position position="55"/>
    </location>
</feature>
<keyword evidence="6" id="KW-0597">Phosphoprotein</keyword>
<reference evidence="9 10" key="1">
    <citation type="submission" date="2014-07" db="EMBL/GenBank/DDBJ databases">
        <title>Porphyromonadaceae bacterium OUH 308042 = ATCC BAA-2681 = DSM 28342 draft genome.</title>
        <authorList>
            <person name="Sydenham T.V."/>
            <person name="Hasman H."/>
            <person name="Justensen U.S."/>
        </authorList>
    </citation>
    <scope>NUCLEOTIDE SEQUENCE [LARGE SCALE GENOMIC DNA]</scope>
    <source>
        <strain evidence="9 10">OUH 308042</strain>
    </source>
</reference>
<dbReference type="InterPro" id="IPR002078">
    <property type="entry name" value="Sigma_54_int"/>
</dbReference>
<feature type="domain" description="Sigma-54 factor interaction" evidence="7">
    <location>
        <begin position="155"/>
        <end position="384"/>
    </location>
</feature>
<dbReference type="InterPro" id="IPR058031">
    <property type="entry name" value="AAA_lid_NorR"/>
</dbReference>
<gene>
    <name evidence="9" type="ORF">BA92_14780</name>
</gene>
<keyword evidence="2" id="KW-0067">ATP-binding</keyword>
<dbReference type="PROSITE" id="PS00688">
    <property type="entry name" value="SIGMA54_INTERACT_3"/>
    <property type="match status" value="1"/>
</dbReference>
<sequence length="454" mass="51256">MTKQGTILVVDDNKGVLTAIEMLLAGVFRKVIPTSNPNRILSILESENVDVVLLDMNFTAGINSGNEGLYWLTEIKRRLPDLPVVLFTAYADIELAVKAVKEGATDFVVKPWDNAKLVATLLAAYRLNQTRQEVKQLREKEGVLKRQLDGDQERVWGDSPVMRRVHDLIVKVAATDANVLITGENGTGKEMIAKELHALSNRKEEVMISVDMGAVTETLFESELFGHVKGAFTDAREDRSGKFEAAHKGTLFLDEIGNLSYALQSKLLAAIQGRKITRVGSNKPIDVDIRLICATNSNLQEMVEKGLFREDLLYRINTIHIVVPPLRERGEDILLLSDFFLRKYEAKYGKRGLYLLEETKARLLNYAWPGNVRELQHAIEKAVIMCDEEGLRPEDFLFKPTTDQLENTVSTLEEMEREMIRRAIERNDGNLSTVAVQLGITRQTLYNKIKKFNL</sequence>
<dbReference type="InterPro" id="IPR011006">
    <property type="entry name" value="CheY-like_superfamily"/>
</dbReference>
<dbReference type="Pfam" id="PF25601">
    <property type="entry name" value="AAA_lid_14"/>
    <property type="match status" value="1"/>
</dbReference>
<dbReference type="SUPFAM" id="SSF52172">
    <property type="entry name" value="CheY-like"/>
    <property type="match status" value="1"/>
</dbReference>
<keyword evidence="10" id="KW-1185">Reference proteome</keyword>
<dbReference type="PROSITE" id="PS50110">
    <property type="entry name" value="RESPONSE_REGULATORY"/>
    <property type="match status" value="1"/>
</dbReference>
<dbReference type="Proteomes" id="UP000031980">
    <property type="component" value="Unassembled WGS sequence"/>
</dbReference>
<dbReference type="PROSITE" id="PS00676">
    <property type="entry name" value="SIGMA54_INTERACT_2"/>
    <property type="match status" value="1"/>
</dbReference>
<dbReference type="InterPro" id="IPR001789">
    <property type="entry name" value="Sig_transdc_resp-reg_receiver"/>
</dbReference>
<dbReference type="GO" id="GO:0043565">
    <property type="term" value="F:sequence-specific DNA binding"/>
    <property type="evidence" value="ECO:0007669"/>
    <property type="project" value="InterPro"/>
</dbReference>
<dbReference type="InterPro" id="IPR027417">
    <property type="entry name" value="P-loop_NTPase"/>
</dbReference>
<dbReference type="GO" id="GO:0005524">
    <property type="term" value="F:ATP binding"/>
    <property type="evidence" value="ECO:0007669"/>
    <property type="project" value="UniProtKB-KW"/>
</dbReference>
<evidence type="ECO:0000259" key="7">
    <source>
        <dbReference type="PROSITE" id="PS50045"/>
    </source>
</evidence>